<protein>
    <recommendedName>
        <fullName evidence="4">Outer membrane protein beta-barrel domain-containing protein</fullName>
    </recommendedName>
</protein>
<dbReference type="SUPFAM" id="SSF56925">
    <property type="entry name" value="OMPA-like"/>
    <property type="match status" value="1"/>
</dbReference>
<organism evidence="2 3">
    <name type="scientific">Winogradskyella immobilis</name>
    <dbReference type="NCBI Taxonomy" id="2816852"/>
    <lineage>
        <taxon>Bacteria</taxon>
        <taxon>Pseudomonadati</taxon>
        <taxon>Bacteroidota</taxon>
        <taxon>Flavobacteriia</taxon>
        <taxon>Flavobacteriales</taxon>
        <taxon>Flavobacteriaceae</taxon>
        <taxon>Winogradskyella</taxon>
    </lineage>
</organism>
<keyword evidence="3" id="KW-1185">Reference proteome</keyword>
<dbReference type="EMBL" id="JAFMPT010000001">
    <property type="protein sequence ID" value="MCC1483078.1"/>
    <property type="molecule type" value="Genomic_DNA"/>
</dbReference>
<evidence type="ECO:0008006" key="4">
    <source>
        <dbReference type="Google" id="ProtNLM"/>
    </source>
</evidence>
<dbReference type="RefSeq" id="WP_227475494.1">
    <property type="nucleotide sequence ID" value="NZ_JAFMPT010000001.1"/>
</dbReference>
<evidence type="ECO:0000313" key="3">
    <source>
        <dbReference type="Proteomes" id="UP000778797"/>
    </source>
</evidence>
<gene>
    <name evidence="2" type="ORF">J1C55_00620</name>
</gene>
<evidence type="ECO:0000313" key="2">
    <source>
        <dbReference type="EMBL" id="MCC1483078.1"/>
    </source>
</evidence>
<reference evidence="2" key="1">
    <citation type="submission" date="2021-03" db="EMBL/GenBank/DDBJ databases">
        <authorList>
            <person name="Ping X."/>
        </authorList>
    </citation>
    <scope>NUCLEOTIDE SEQUENCE</scope>
    <source>
        <strain evidence="2">E313</strain>
    </source>
</reference>
<reference evidence="2" key="2">
    <citation type="submission" date="2021-10" db="EMBL/GenBank/DDBJ databases">
        <title>Genome of Winogradskyella sp. E313.</title>
        <authorList>
            <person name="Zhou Y."/>
        </authorList>
    </citation>
    <scope>NUCLEOTIDE SEQUENCE</scope>
    <source>
        <strain evidence="2">E313</strain>
    </source>
</reference>
<sequence>MKKVVLIFLLLFVTNSIYSQETYTINSETLELKTATKGTLGLLWSSENGNYRYFVRTQENTYIELKEDDYKTILKELTSDADVSLHRVKFTKRSFKNFISFYNYKKSIETEDGNKTYPVNFRLGFSGGVTNNPFIINPENSTSLLAGAELELYGDTDNPRHSGFLQARHSFSSDEFDFSTTEFSLGYRYRVIKKSKFNLYIQTKFATYNFRDNLLPEEMNGIIELTNIKENEFDIPLIFGVGADFKVSKNGYITFIYGELFGLNRENNGNFSTDISIGYKFNL</sequence>
<comment type="caution">
    <text evidence="2">The sequence shown here is derived from an EMBL/GenBank/DDBJ whole genome shotgun (WGS) entry which is preliminary data.</text>
</comment>
<evidence type="ECO:0000256" key="1">
    <source>
        <dbReference type="SAM" id="SignalP"/>
    </source>
</evidence>
<dbReference type="Proteomes" id="UP000778797">
    <property type="component" value="Unassembled WGS sequence"/>
</dbReference>
<feature type="chain" id="PRO_5046779673" description="Outer membrane protein beta-barrel domain-containing protein" evidence="1">
    <location>
        <begin position="20"/>
        <end position="283"/>
    </location>
</feature>
<feature type="signal peptide" evidence="1">
    <location>
        <begin position="1"/>
        <end position="19"/>
    </location>
</feature>
<dbReference type="InterPro" id="IPR011250">
    <property type="entry name" value="OMP/PagP_B-barrel"/>
</dbReference>
<proteinExistence type="predicted"/>
<name>A0ABS8EIP3_9FLAO</name>
<keyword evidence="1" id="KW-0732">Signal</keyword>
<accession>A0ABS8EIP3</accession>